<dbReference type="AlphaFoldDB" id="A0A0A0F2Y3"/>
<proteinExistence type="predicted"/>
<evidence type="ECO:0000313" key="1">
    <source>
        <dbReference type="EMBL" id="KGM56713.1"/>
    </source>
</evidence>
<keyword evidence="2" id="KW-1185">Reference proteome</keyword>
<reference evidence="1 2" key="1">
    <citation type="journal article" date="2015" name="Stand. Genomic Sci.">
        <title>Genomic information of the arsenic-resistant bacterium Lysobacter arseniciresistens type strain ZS79(T) and comparison of Lysobacter draft genomes.</title>
        <authorList>
            <person name="Liu L."/>
            <person name="Zhang S."/>
            <person name="Luo M."/>
            <person name="Wang G."/>
        </authorList>
    </citation>
    <scope>NUCLEOTIDE SEQUENCE [LARGE SCALE GENOMIC DNA]</scope>
    <source>
        <strain evidence="1 2">ZS79</strain>
    </source>
</reference>
<accession>A0A0A0F2Y3</accession>
<sequence length="172" mass="18480">MRSANAALRQAGAFRPYPTELAAAKAWRGEVLPVADDHGVEIGALITRTPDGNYHLGGAYSAGAYDNCNGLLEHGPYTQGELVAYVHTHPYPGGWVGKDRGYSWGQTPDDVVGANMGAGIGSGDLVSAFTVRKNAYIADSAGLHGWVYDDYMALLEQDRLRVVRLGESYVTY</sequence>
<comment type="caution">
    <text evidence="1">The sequence shown here is derived from an EMBL/GenBank/DDBJ whole genome shotgun (WGS) entry which is preliminary data.</text>
</comment>
<protein>
    <recommendedName>
        <fullName evidence="3">DUF4329 domain-containing protein</fullName>
    </recommendedName>
</protein>
<name>A0A0A0F2Y3_9GAMM</name>
<dbReference type="Proteomes" id="UP000029989">
    <property type="component" value="Unassembled WGS sequence"/>
</dbReference>
<evidence type="ECO:0008006" key="3">
    <source>
        <dbReference type="Google" id="ProtNLM"/>
    </source>
</evidence>
<dbReference type="EMBL" id="AVPT01000009">
    <property type="protein sequence ID" value="KGM56713.1"/>
    <property type="molecule type" value="Genomic_DNA"/>
</dbReference>
<evidence type="ECO:0000313" key="2">
    <source>
        <dbReference type="Proteomes" id="UP000029989"/>
    </source>
</evidence>
<gene>
    <name evidence="1" type="ORF">N799_02130</name>
</gene>
<organism evidence="1 2">
    <name type="scientific">Lysobacter arseniciresistens ZS79</name>
    <dbReference type="NCBI Taxonomy" id="913325"/>
    <lineage>
        <taxon>Bacteria</taxon>
        <taxon>Pseudomonadati</taxon>
        <taxon>Pseudomonadota</taxon>
        <taxon>Gammaproteobacteria</taxon>
        <taxon>Lysobacterales</taxon>
        <taxon>Lysobacteraceae</taxon>
        <taxon>Novilysobacter</taxon>
    </lineage>
</organism>